<keyword evidence="1" id="KW-0813">Transport</keyword>
<proteinExistence type="predicted"/>
<dbReference type="RefSeq" id="WP_102074990.1">
    <property type="nucleotide sequence ID" value="NZ_PDNW01000015.1"/>
</dbReference>
<feature type="domain" description="ABC transporter" evidence="6">
    <location>
        <begin position="22"/>
        <end position="260"/>
    </location>
</feature>
<dbReference type="GO" id="GO:0016887">
    <property type="term" value="F:ATP hydrolysis activity"/>
    <property type="evidence" value="ECO:0007669"/>
    <property type="project" value="InterPro"/>
</dbReference>
<organism evidence="7 8">
    <name type="scientific">Pollutimonas subterranea</name>
    <dbReference type="NCBI Taxonomy" id="2045210"/>
    <lineage>
        <taxon>Bacteria</taxon>
        <taxon>Pseudomonadati</taxon>
        <taxon>Pseudomonadota</taxon>
        <taxon>Betaproteobacteria</taxon>
        <taxon>Burkholderiales</taxon>
        <taxon>Alcaligenaceae</taxon>
        <taxon>Pollutimonas</taxon>
    </lineage>
</organism>
<dbReference type="GO" id="GO:0005524">
    <property type="term" value="F:ATP binding"/>
    <property type="evidence" value="ECO:0007669"/>
    <property type="project" value="UniProtKB-KW"/>
</dbReference>
<evidence type="ECO:0000256" key="4">
    <source>
        <dbReference type="ARBA" id="ARBA00022840"/>
    </source>
</evidence>
<evidence type="ECO:0000259" key="6">
    <source>
        <dbReference type="PROSITE" id="PS50893"/>
    </source>
</evidence>
<dbReference type="PANTHER" id="PTHR45772:SF10">
    <property type="entry name" value="LIPOPOLYSACCHARIDE EXPORT SYSTEM ATP-BINDING PROTEIN LPTB"/>
    <property type="match status" value="1"/>
</dbReference>
<dbReference type="InterPro" id="IPR051120">
    <property type="entry name" value="ABC_AA/LPS_Transport"/>
</dbReference>
<evidence type="ECO:0000313" key="8">
    <source>
        <dbReference type="Proteomes" id="UP000234190"/>
    </source>
</evidence>
<keyword evidence="2" id="KW-0472">Membrane</keyword>
<comment type="caution">
    <text evidence="7">The sequence shown here is derived from an EMBL/GenBank/DDBJ whole genome shotgun (WGS) entry which is preliminary data.</text>
</comment>
<dbReference type="OrthoDB" id="9781337at2"/>
<dbReference type="InterPro" id="IPR017871">
    <property type="entry name" value="ABC_transporter-like_CS"/>
</dbReference>
<dbReference type="GO" id="GO:0043190">
    <property type="term" value="C:ATP-binding cassette (ABC) transporter complex"/>
    <property type="evidence" value="ECO:0007669"/>
    <property type="project" value="InterPro"/>
</dbReference>
<dbReference type="PANTHER" id="PTHR45772">
    <property type="entry name" value="CONSERVED COMPONENT OF ABC TRANSPORTER FOR NATURAL AMINO ACIDS-RELATED"/>
    <property type="match status" value="1"/>
</dbReference>
<keyword evidence="2" id="KW-1003">Cell membrane</keyword>
<gene>
    <name evidence="7" type="primary">lptB</name>
    <name evidence="7" type="ORF">CR159_16115</name>
</gene>
<sequence length="264" mass="28719">MFPSNKPASGGTRSPSAAAGSLHATGLRKTYGKRTVVHDVSLSVDSGEVVGLLGPNGAGKTTSFYMIVGIVPTDAGRIEIDGKAITSMPMHKRARMGLSYLPQDASVFRRLTVEENIRAVLELQLDDTGRPLTSALIGEHLESLIDELQIGHIRRNTAISLSGGERRRVEIARALATHPRFILLDEPFAGVDPIAVIEIQRIVHFLKGRNIGVLITDHNVRETLGICDRAYIISEGKVLTNGHPSEIIDNEAVRKVYLGKNFKM</sequence>
<feature type="region of interest" description="Disordered" evidence="5">
    <location>
        <begin position="1"/>
        <end position="21"/>
    </location>
</feature>
<reference evidence="7 8" key="1">
    <citation type="submission" date="2017-10" db="EMBL/GenBank/DDBJ databases">
        <title>Two draft genome sequences of Pusillimonas sp. strains isolated from a nitrate- and radionuclide-contaminated groundwater in Russia.</title>
        <authorList>
            <person name="Grouzdev D.S."/>
            <person name="Tourova T.P."/>
            <person name="Goeva M.A."/>
            <person name="Babich T.L."/>
            <person name="Sokolova D.S."/>
            <person name="Abdullin R."/>
            <person name="Poltaraus A.B."/>
            <person name="Toshchakov S.V."/>
            <person name="Nazina T.N."/>
        </authorList>
    </citation>
    <scope>NUCLEOTIDE SEQUENCE [LARGE SCALE GENOMIC DNA]</scope>
    <source>
        <strain evidence="7 8">JR1/69-3-13</strain>
    </source>
</reference>
<dbReference type="InterPro" id="IPR003593">
    <property type="entry name" value="AAA+_ATPase"/>
</dbReference>
<dbReference type="FunFam" id="3.40.50.300:FF:000151">
    <property type="entry name" value="Lipopolysaccharide ABC transporter ATP-binding protein"/>
    <property type="match status" value="1"/>
</dbReference>
<evidence type="ECO:0000256" key="3">
    <source>
        <dbReference type="ARBA" id="ARBA00022741"/>
    </source>
</evidence>
<dbReference type="SUPFAM" id="SSF52540">
    <property type="entry name" value="P-loop containing nucleoside triphosphate hydrolases"/>
    <property type="match status" value="1"/>
</dbReference>
<dbReference type="SMART" id="SM00382">
    <property type="entry name" value="AAA"/>
    <property type="match status" value="1"/>
</dbReference>
<dbReference type="InterPro" id="IPR030921">
    <property type="entry name" value="LPS_export_LptB"/>
</dbReference>
<dbReference type="CDD" id="cd03218">
    <property type="entry name" value="ABC_YhbG"/>
    <property type="match status" value="1"/>
</dbReference>
<dbReference type="NCBIfam" id="TIGR04406">
    <property type="entry name" value="LPS_export_lptB"/>
    <property type="match status" value="1"/>
</dbReference>
<dbReference type="PROSITE" id="PS00211">
    <property type="entry name" value="ABC_TRANSPORTER_1"/>
    <property type="match status" value="1"/>
</dbReference>
<dbReference type="Pfam" id="PF00005">
    <property type="entry name" value="ABC_tran"/>
    <property type="match status" value="1"/>
</dbReference>
<dbReference type="Gene3D" id="3.40.50.300">
    <property type="entry name" value="P-loop containing nucleotide triphosphate hydrolases"/>
    <property type="match status" value="1"/>
</dbReference>
<accession>A0A2N4U1G2</accession>
<dbReference type="Proteomes" id="UP000234190">
    <property type="component" value="Unassembled WGS sequence"/>
</dbReference>
<keyword evidence="3" id="KW-0547">Nucleotide-binding</keyword>
<name>A0A2N4U1G2_9BURK</name>
<evidence type="ECO:0000256" key="5">
    <source>
        <dbReference type="SAM" id="MobiDB-lite"/>
    </source>
</evidence>
<keyword evidence="4 7" id="KW-0067">ATP-binding</keyword>
<dbReference type="PROSITE" id="PS50893">
    <property type="entry name" value="ABC_TRANSPORTER_2"/>
    <property type="match status" value="1"/>
</dbReference>
<dbReference type="GO" id="GO:0055085">
    <property type="term" value="P:transmembrane transport"/>
    <property type="evidence" value="ECO:0007669"/>
    <property type="project" value="InterPro"/>
</dbReference>
<evidence type="ECO:0000313" key="7">
    <source>
        <dbReference type="EMBL" id="PLC48858.1"/>
    </source>
</evidence>
<dbReference type="AlphaFoldDB" id="A0A2N4U1G2"/>
<dbReference type="InterPro" id="IPR027417">
    <property type="entry name" value="P-loop_NTPase"/>
</dbReference>
<evidence type="ECO:0000256" key="2">
    <source>
        <dbReference type="ARBA" id="ARBA00022475"/>
    </source>
</evidence>
<protein>
    <submittedName>
        <fullName evidence="7">LPS export ABC transporter ATP-binding protein</fullName>
    </submittedName>
</protein>
<evidence type="ECO:0000256" key="1">
    <source>
        <dbReference type="ARBA" id="ARBA00022448"/>
    </source>
</evidence>
<dbReference type="EMBL" id="PDNW01000015">
    <property type="protein sequence ID" value="PLC48858.1"/>
    <property type="molecule type" value="Genomic_DNA"/>
</dbReference>
<keyword evidence="8" id="KW-1185">Reference proteome</keyword>
<dbReference type="InterPro" id="IPR003439">
    <property type="entry name" value="ABC_transporter-like_ATP-bd"/>
</dbReference>